<dbReference type="SUPFAM" id="SSF101262">
    <property type="entry name" value="Methenyltetrahydrofolate cyclohydrolase-like"/>
    <property type="match status" value="1"/>
</dbReference>
<dbReference type="InterPro" id="IPR036178">
    <property type="entry name" value="Formintransfe-cycloase-like_sf"/>
</dbReference>
<accession>A0A6V6Y1H7</accession>
<evidence type="ECO:0000313" key="3">
    <source>
        <dbReference type="Proteomes" id="UP000586454"/>
    </source>
</evidence>
<name>A0A6V6Y1H7_9FIRM</name>
<keyword evidence="2" id="KW-0808">Transferase</keyword>
<dbReference type="Proteomes" id="UP000586454">
    <property type="component" value="Unassembled WGS sequence"/>
</dbReference>
<dbReference type="GO" id="GO:0016740">
    <property type="term" value="F:transferase activity"/>
    <property type="evidence" value="ECO:0007669"/>
    <property type="project" value="UniProtKB-KW"/>
</dbReference>
<proteinExistence type="predicted"/>
<reference evidence="2 3" key="1">
    <citation type="submission" date="2020-06" db="EMBL/GenBank/DDBJ databases">
        <authorList>
            <person name="Criscuolo A."/>
        </authorList>
    </citation>
    <scope>NUCLEOTIDE SEQUENCE [LARGE SCALE GENOMIC DNA]</scope>
    <source>
        <strain evidence="2">1804121828</strain>
    </source>
</reference>
<gene>
    <name evidence="2" type="ORF">PEPNEM18_00734</name>
</gene>
<comment type="caution">
    <text evidence="2">The sequence shown here is derived from an EMBL/GenBank/DDBJ whole genome shotgun (WGS) entry which is preliminary data.</text>
</comment>
<dbReference type="AlphaFoldDB" id="A0A6V6Y1H7"/>
<dbReference type="Pfam" id="PF04961">
    <property type="entry name" value="FTCD_C"/>
    <property type="match status" value="1"/>
</dbReference>
<evidence type="ECO:0000313" key="2">
    <source>
        <dbReference type="EMBL" id="CAC9928675.1"/>
    </source>
</evidence>
<protein>
    <submittedName>
        <fullName evidence="2">Formiminotransferase-cyclodeaminase</fullName>
    </submittedName>
</protein>
<evidence type="ECO:0000259" key="1">
    <source>
        <dbReference type="Pfam" id="PF04961"/>
    </source>
</evidence>
<dbReference type="EMBL" id="CAIJCS010000016">
    <property type="protein sequence ID" value="CAC9928675.1"/>
    <property type="molecule type" value="Genomic_DNA"/>
</dbReference>
<dbReference type="Gene3D" id="1.20.120.680">
    <property type="entry name" value="Formiminotetrahydrofolate cyclodeaminase monomer, up-and-down helical bundle"/>
    <property type="match status" value="1"/>
</dbReference>
<sequence>MKLIDLSLNQYIEKAMDTSSVPGGGSVAALCGALSASLAVMVLRISGVDDINCDLYDVHSDFLKENIDKDSSSFDDVLKAFKLPKDTDDEKKIRSAAIQRGYIKAIDVPLSTMEEAGKILSLMAEHLPLMGEEAFSDTLIAADLARTAVRGAAHTVRLNLASLKDKKLKASYENRMVKIERNAEKHFQRIQNY</sequence>
<organism evidence="2 3">
    <name type="scientific">Aedoeadaptatus nemausensis</name>
    <dbReference type="NCBI Taxonomy" id="2582829"/>
    <lineage>
        <taxon>Bacteria</taxon>
        <taxon>Bacillati</taxon>
        <taxon>Bacillota</taxon>
        <taxon>Tissierellia</taxon>
        <taxon>Tissierellales</taxon>
        <taxon>Peptoniphilaceae</taxon>
        <taxon>Aedoeadaptatus</taxon>
    </lineage>
</organism>
<feature type="domain" description="Cyclodeaminase/cyclohydrolase" evidence="1">
    <location>
        <begin position="7"/>
        <end position="176"/>
    </location>
</feature>
<dbReference type="RefSeq" id="WP_180499359.1">
    <property type="nucleotide sequence ID" value="NZ_CAIJCS010000016.1"/>
</dbReference>
<dbReference type="InterPro" id="IPR007044">
    <property type="entry name" value="Cyclodeamin/CycHdrlase"/>
</dbReference>
<keyword evidence="3" id="KW-1185">Reference proteome</keyword>